<organism evidence="1 2">
    <name type="scientific">Laceyella sediminis</name>
    <dbReference type="NCBI Taxonomy" id="573074"/>
    <lineage>
        <taxon>Bacteria</taxon>
        <taxon>Bacillati</taxon>
        <taxon>Bacillota</taxon>
        <taxon>Bacilli</taxon>
        <taxon>Bacillales</taxon>
        <taxon>Thermoactinomycetaceae</taxon>
        <taxon>Laceyella</taxon>
    </lineage>
</organism>
<proteinExistence type="predicted"/>
<gene>
    <name evidence="1" type="ORF">CLV36_11242</name>
</gene>
<dbReference type="EMBL" id="PVTZ01000012">
    <property type="protein sequence ID" value="PRZ12646.1"/>
    <property type="molecule type" value="Genomic_DNA"/>
</dbReference>
<accession>A0ABX5EPS4</accession>
<keyword evidence="2" id="KW-1185">Reference proteome</keyword>
<evidence type="ECO:0000313" key="2">
    <source>
        <dbReference type="Proteomes" id="UP000238836"/>
    </source>
</evidence>
<name>A0ABX5EPS4_9BACL</name>
<evidence type="ECO:0000313" key="1">
    <source>
        <dbReference type="EMBL" id="PRZ12646.1"/>
    </source>
</evidence>
<evidence type="ECO:0008006" key="3">
    <source>
        <dbReference type="Google" id="ProtNLM"/>
    </source>
</evidence>
<dbReference type="Proteomes" id="UP000238836">
    <property type="component" value="Unassembled WGS sequence"/>
</dbReference>
<sequence>MDLTQKVFDIAKDFGFVTRIEVTTETAGDDAFVESINLQKEQVFQPIEKMNITTESPTKDFIAFIEEHHDVCKLYFYLSTTGVDEHDRTILLGGAVLLIFYLYPDEEWGMNIFINTDIFVPFYRKKDGCTEAMARANSPILKQLLENCLTIFPVTDWEWQETLPHMKEYLNYPLNNLLHNSEANIN</sequence>
<comment type="caution">
    <text evidence="1">The sequence shown here is derived from an EMBL/GenBank/DDBJ whole genome shotgun (WGS) entry which is preliminary data.</text>
</comment>
<reference evidence="1 2" key="1">
    <citation type="submission" date="2018-03" db="EMBL/GenBank/DDBJ databases">
        <title>Genomic Encyclopedia of Archaeal and Bacterial Type Strains, Phase II (KMG-II): from individual species to whole genera.</title>
        <authorList>
            <person name="Goeker M."/>
        </authorList>
    </citation>
    <scope>NUCLEOTIDE SEQUENCE [LARGE SCALE GENOMIC DNA]</scope>
    <source>
        <strain evidence="1 2">RHA1</strain>
    </source>
</reference>
<protein>
    <recommendedName>
        <fullName evidence="3">Suppressor of fused protein SUFU</fullName>
    </recommendedName>
</protein>